<proteinExistence type="predicted"/>
<dbReference type="InterPro" id="IPR036291">
    <property type="entry name" value="NAD(P)-bd_dom_sf"/>
</dbReference>
<feature type="non-terminal residue" evidence="2">
    <location>
        <position position="1"/>
    </location>
</feature>
<dbReference type="InterPro" id="IPR001509">
    <property type="entry name" value="Epimerase_deHydtase"/>
</dbReference>
<dbReference type="PANTHER" id="PTHR43245:SF13">
    <property type="entry name" value="UDP-D-APIOSE_UDP-D-XYLOSE SYNTHASE 2"/>
    <property type="match status" value="1"/>
</dbReference>
<name>A0A0F9B041_9ZZZZ</name>
<gene>
    <name evidence="2" type="ORF">LCGC14_2588880</name>
</gene>
<dbReference type="PANTHER" id="PTHR43245">
    <property type="entry name" value="BIFUNCTIONAL POLYMYXIN RESISTANCE PROTEIN ARNA"/>
    <property type="match status" value="1"/>
</dbReference>
<evidence type="ECO:0000259" key="1">
    <source>
        <dbReference type="Pfam" id="PF01370"/>
    </source>
</evidence>
<dbReference type="SUPFAM" id="SSF51735">
    <property type="entry name" value="NAD(P)-binding Rossmann-fold domains"/>
    <property type="match status" value="1"/>
</dbReference>
<dbReference type="InterPro" id="IPR011010">
    <property type="entry name" value="DNA_brk_join_enz"/>
</dbReference>
<dbReference type="SUPFAM" id="SSF56349">
    <property type="entry name" value="DNA breaking-rejoining enzymes"/>
    <property type="match status" value="1"/>
</dbReference>
<evidence type="ECO:0000313" key="2">
    <source>
        <dbReference type="EMBL" id="KKL07152.1"/>
    </source>
</evidence>
<dbReference type="EMBL" id="LAZR01043407">
    <property type="protein sequence ID" value="KKL07152.1"/>
    <property type="molecule type" value="Genomic_DNA"/>
</dbReference>
<dbReference type="Pfam" id="PF01370">
    <property type="entry name" value="Epimerase"/>
    <property type="match status" value="1"/>
</dbReference>
<sequence length="364" mass="41978">KIPSGTVSWLGANGNKRKEKEIIAKLELEQILNYIKPRNLKYYLIFSLFAETGMRKGELINAKYTELNPEERFLNSLKGKKDEKFLELIEKPNVSFSKLDLSVLKCYSKIDSDYDQIYHLAAIVGVRKVTQNPVLTIRVNTLSTIYLLDFIKKMKNKPKLLFASSCENYAGSIKYSGIKIPTPEDIPLCVEDIYNPRWTYASSKILGEIACIQYSKQYNFNTTIVRYHNVYGPRMGTQHVIPEFIIRLKENPYNFEMFGGYQYRSFCYVEDAAKITTNLMNNPMANNLVVNIGSEHSILISCLAKKLFHLMNIAPDVIEKGAPKGSIEKRQPNLELIKRLGEYVSKTTFDEGLKKTYEWYNEIY</sequence>
<accession>A0A0F9B041</accession>
<dbReference type="Gene3D" id="3.40.50.720">
    <property type="entry name" value="NAD(P)-binding Rossmann-like Domain"/>
    <property type="match status" value="1"/>
</dbReference>
<reference evidence="2" key="1">
    <citation type="journal article" date="2015" name="Nature">
        <title>Complex archaea that bridge the gap between prokaryotes and eukaryotes.</title>
        <authorList>
            <person name="Spang A."/>
            <person name="Saw J.H."/>
            <person name="Jorgensen S.L."/>
            <person name="Zaremba-Niedzwiedzka K."/>
            <person name="Martijn J."/>
            <person name="Lind A.E."/>
            <person name="van Eijk R."/>
            <person name="Schleper C."/>
            <person name="Guy L."/>
            <person name="Ettema T.J."/>
        </authorList>
    </citation>
    <scope>NUCLEOTIDE SEQUENCE</scope>
</reference>
<feature type="domain" description="NAD-dependent epimerase/dehydratase" evidence="1">
    <location>
        <begin position="95"/>
        <end position="293"/>
    </location>
</feature>
<dbReference type="AlphaFoldDB" id="A0A0F9B041"/>
<protein>
    <recommendedName>
        <fullName evidence="1">NAD-dependent epimerase/dehydratase domain-containing protein</fullName>
    </recommendedName>
</protein>
<dbReference type="InterPro" id="IPR050177">
    <property type="entry name" value="Lipid_A_modif_metabolic_enz"/>
</dbReference>
<dbReference type="GO" id="GO:0003677">
    <property type="term" value="F:DNA binding"/>
    <property type="evidence" value="ECO:0007669"/>
    <property type="project" value="InterPro"/>
</dbReference>
<organism evidence="2">
    <name type="scientific">marine sediment metagenome</name>
    <dbReference type="NCBI Taxonomy" id="412755"/>
    <lineage>
        <taxon>unclassified sequences</taxon>
        <taxon>metagenomes</taxon>
        <taxon>ecological metagenomes</taxon>
    </lineage>
</organism>
<comment type="caution">
    <text evidence="2">The sequence shown here is derived from an EMBL/GenBank/DDBJ whole genome shotgun (WGS) entry which is preliminary data.</text>
</comment>